<comment type="caution">
    <text evidence="5">The sequence shown here is derived from an EMBL/GenBank/DDBJ whole genome shotgun (WGS) entry which is preliminary data.</text>
</comment>
<protein>
    <submittedName>
        <fullName evidence="5">Type 1 glutamine amidotransferase domain-containing protein</fullName>
    </submittedName>
</protein>
<dbReference type="SUPFAM" id="SSF52317">
    <property type="entry name" value="Class I glutamine amidotransferase-like"/>
    <property type="match status" value="1"/>
</dbReference>
<dbReference type="GO" id="GO:0016740">
    <property type="term" value="F:transferase activity"/>
    <property type="evidence" value="ECO:0007669"/>
    <property type="project" value="UniProtKB-KW"/>
</dbReference>
<evidence type="ECO:0000256" key="3">
    <source>
        <dbReference type="ARBA" id="ARBA00038493"/>
    </source>
</evidence>
<evidence type="ECO:0000259" key="4">
    <source>
        <dbReference type="Pfam" id="PF01965"/>
    </source>
</evidence>
<feature type="domain" description="DJ-1/PfpI" evidence="4">
    <location>
        <begin position="30"/>
        <end position="218"/>
    </location>
</feature>
<dbReference type="InterPro" id="IPR002818">
    <property type="entry name" value="DJ-1/PfpI"/>
</dbReference>
<reference evidence="5 6" key="1">
    <citation type="submission" date="2018-01" db="EMBL/GenBank/DDBJ databases">
        <title>Draft genome sequence of Salinispora sp. 13K206.</title>
        <authorList>
            <person name="Sahin N."/>
            <person name="Saygin H."/>
            <person name="Ay H."/>
        </authorList>
    </citation>
    <scope>NUCLEOTIDE SEQUENCE [LARGE SCALE GENOMIC DNA]</scope>
    <source>
        <strain evidence="5 6">13K206</strain>
    </source>
</reference>
<keyword evidence="6" id="KW-1185">Reference proteome</keyword>
<dbReference type="GO" id="GO:0019172">
    <property type="term" value="F:glyoxalase III activity"/>
    <property type="evidence" value="ECO:0007669"/>
    <property type="project" value="TreeGrafter"/>
</dbReference>
<dbReference type="InterPro" id="IPR050325">
    <property type="entry name" value="Prot/Nucl_acid_deglycase"/>
</dbReference>
<evidence type="ECO:0000313" key="5">
    <source>
        <dbReference type="EMBL" id="PZF86803.1"/>
    </source>
</evidence>
<feature type="non-terminal residue" evidence="5">
    <location>
        <position position="225"/>
    </location>
</feature>
<dbReference type="Proteomes" id="UP000248749">
    <property type="component" value="Unassembled WGS sequence"/>
</dbReference>
<keyword evidence="5" id="KW-0315">Glutamine amidotransferase</keyword>
<dbReference type="EMBL" id="POUB01000342">
    <property type="protein sequence ID" value="PZF86803.1"/>
    <property type="molecule type" value="Genomic_DNA"/>
</dbReference>
<dbReference type="InterPro" id="IPR029062">
    <property type="entry name" value="Class_I_gatase-like"/>
</dbReference>
<dbReference type="PANTHER" id="PTHR48094:SF11">
    <property type="entry name" value="GLUTATHIONE-INDEPENDENT GLYOXALASE HSP31-RELATED"/>
    <property type="match status" value="1"/>
</dbReference>
<dbReference type="AlphaFoldDB" id="A0A2W2D2R3"/>
<keyword evidence="2" id="KW-0456">Lyase</keyword>
<gene>
    <name evidence="5" type="ORF">C1I99_28660</name>
</gene>
<dbReference type="OrthoDB" id="9792284at2"/>
<dbReference type="CDD" id="cd03141">
    <property type="entry name" value="GATase1_Hsp31_like"/>
    <property type="match status" value="1"/>
</dbReference>
<dbReference type="GO" id="GO:0019243">
    <property type="term" value="P:methylglyoxal catabolic process to D-lactate via S-lactoyl-glutathione"/>
    <property type="evidence" value="ECO:0007669"/>
    <property type="project" value="TreeGrafter"/>
</dbReference>
<organism evidence="5 6">
    <name type="scientific">Micromonospora deserti</name>
    <dbReference type="NCBI Taxonomy" id="2070366"/>
    <lineage>
        <taxon>Bacteria</taxon>
        <taxon>Bacillati</taxon>
        <taxon>Actinomycetota</taxon>
        <taxon>Actinomycetes</taxon>
        <taxon>Micromonosporales</taxon>
        <taxon>Micromonosporaceae</taxon>
        <taxon>Micromonospora</taxon>
    </lineage>
</organism>
<dbReference type="PANTHER" id="PTHR48094">
    <property type="entry name" value="PROTEIN/NUCLEIC ACID DEGLYCASE DJ-1-RELATED"/>
    <property type="match status" value="1"/>
</dbReference>
<dbReference type="GO" id="GO:0005737">
    <property type="term" value="C:cytoplasm"/>
    <property type="evidence" value="ECO:0007669"/>
    <property type="project" value="TreeGrafter"/>
</dbReference>
<dbReference type="Pfam" id="PF01965">
    <property type="entry name" value="DJ-1_PfpI"/>
    <property type="match status" value="1"/>
</dbReference>
<proteinExistence type="inferred from homology"/>
<dbReference type="Gene3D" id="3.40.50.880">
    <property type="match status" value="1"/>
</dbReference>
<keyword evidence="1" id="KW-0346">Stress response</keyword>
<sequence>MVGMTRALIALTSHRELGDTGRETGFYVGEAAEPWEVFRAAGWDVDLVSVAGGQPPLDGRDDNDPTQNDFLAHAGVADTLRAADVDPTGYDVIVFAGGHGTMWDFPDNPDLARIAAPIYERGGVVAAVCHGPSALVDLKLSDGSYLVAGKRVAGFTNEEEATVGLTEVVPFLLADRLTAAGARHIPGPSWTEQVIVDGRLVTGQNPQSARALAEAVVKLAPTCLL</sequence>
<evidence type="ECO:0000256" key="1">
    <source>
        <dbReference type="ARBA" id="ARBA00023016"/>
    </source>
</evidence>
<comment type="similarity">
    <text evidence="3">Belongs to the peptidase C56 family. HSP31-like subfamily.</text>
</comment>
<evidence type="ECO:0000256" key="2">
    <source>
        <dbReference type="ARBA" id="ARBA00023239"/>
    </source>
</evidence>
<name>A0A2W2D2R3_9ACTN</name>
<keyword evidence="5" id="KW-0808">Transferase</keyword>
<accession>A0A2W2D2R3</accession>
<evidence type="ECO:0000313" key="6">
    <source>
        <dbReference type="Proteomes" id="UP000248749"/>
    </source>
</evidence>